<sequence>MSGGGGDTFGGGGLFSGPAAATENGKGGGDANNMNRPVYPGRTPPPYDADDGDSSAVTQGPPTYAASAAPPAPPAYEVPPPRMTAARGTAIGAPAAEVDEAYFFTDVYPFTAAQFDRERENLLGHHTGLDPKMAQIDPSSRKMLQMTSGVAADLEKWDIECARKHLDAIKDSVTTHDDLHQFTFMKGEKVVNALDLAGLEEAPGVFDEVTQRCRVVFTNKKRLIFTQVLQVFVQQKLTTSYQTSTCTFNDILDFLCCPTGGTMYSEKNIHGVTQTLGDHDPGDCMSRWDKTRHMRHALVIRYVDCASNSVKETTAMAHPSIPASQLYEMARSIEANITIRTADWMKCKSLPTALNAGSFNNSPPSPPLFKRKSYKGLMFLLLIVSLIFFAVNPTAAVFMFLSVLAALFGAYSGSKTQQKRVRNAGSWILNAASKRTLGSNGAGAGVYALSFFLGLQNTDGSSSQSASSYPY</sequence>
<gene>
    <name evidence="3" type="ORF">Esi_0104_0086</name>
</gene>
<evidence type="ECO:0000313" key="4">
    <source>
        <dbReference type="Proteomes" id="UP000002630"/>
    </source>
</evidence>
<dbReference type="Proteomes" id="UP000002630">
    <property type="component" value="Linkage Group LG27"/>
</dbReference>
<feature type="region of interest" description="Disordered" evidence="1">
    <location>
        <begin position="1"/>
        <end position="81"/>
    </location>
</feature>
<reference evidence="3 4" key="1">
    <citation type="journal article" date="2010" name="Nature">
        <title>The Ectocarpus genome and the independent evolution of multicellularity in brown algae.</title>
        <authorList>
            <person name="Cock J.M."/>
            <person name="Sterck L."/>
            <person name="Rouze P."/>
            <person name="Scornet D."/>
            <person name="Allen A.E."/>
            <person name="Amoutzias G."/>
            <person name="Anthouard V."/>
            <person name="Artiguenave F."/>
            <person name="Aury J.M."/>
            <person name="Badger J.H."/>
            <person name="Beszteri B."/>
            <person name="Billiau K."/>
            <person name="Bonnet E."/>
            <person name="Bothwell J.H."/>
            <person name="Bowler C."/>
            <person name="Boyen C."/>
            <person name="Brownlee C."/>
            <person name="Carrano C.J."/>
            <person name="Charrier B."/>
            <person name="Cho G.Y."/>
            <person name="Coelho S.M."/>
            <person name="Collen J."/>
            <person name="Corre E."/>
            <person name="Da Silva C."/>
            <person name="Delage L."/>
            <person name="Delaroque N."/>
            <person name="Dittami S.M."/>
            <person name="Doulbeau S."/>
            <person name="Elias M."/>
            <person name="Farnham G."/>
            <person name="Gachon C.M."/>
            <person name="Gschloessl B."/>
            <person name="Heesch S."/>
            <person name="Jabbari K."/>
            <person name="Jubin C."/>
            <person name="Kawai H."/>
            <person name="Kimura K."/>
            <person name="Kloareg B."/>
            <person name="Kupper F.C."/>
            <person name="Lang D."/>
            <person name="Le Bail A."/>
            <person name="Leblanc C."/>
            <person name="Lerouge P."/>
            <person name="Lohr M."/>
            <person name="Lopez P.J."/>
            <person name="Martens C."/>
            <person name="Maumus F."/>
            <person name="Michel G."/>
            <person name="Miranda-Saavedra D."/>
            <person name="Morales J."/>
            <person name="Moreau H."/>
            <person name="Motomura T."/>
            <person name="Nagasato C."/>
            <person name="Napoli C.A."/>
            <person name="Nelson D.R."/>
            <person name="Nyvall-Collen P."/>
            <person name="Peters A.F."/>
            <person name="Pommier C."/>
            <person name="Potin P."/>
            <person name="Poulain J."/>
            <person name="Quesneville H."/>
            <person name="Read B."/>
            <person name="Rensing S.A."/>
            <person name="Ritter A."/>
            <person name="Rousvoal S."/>
            <person name="Samanta M."/>
            <person name="Samson G."/>
            <person name="Schroeder D.C."/>
            <person name="Segurens B."/>
            <person name="Strittmatter M."/>
            <person name="Tonon T."/>
            <person name="Tregear J.W."/>
            <person name="Valentin K."/>
            <person name="von Dassow P."/>
            <person name="Yamagishi T."/>
            <person name="Van de Peer Y."/>
            <person name="Wincker P."/>
        </authorList>
    </citation>
    <scope>NUCLEOTIDE SEQUENCE [LARGE SCALE GENOMIC DNA]</scope>
    <source>
        <strain evidence="4">Ec32 / CCAP1310/4</strain>
    </source>
</reference>
<organism evidence="3 4">
    <name type="scientific">Ectocarpus siliculosus</name>
    <name type="common">Brown alga</name>
    <name type="synonym">Conferva siliculosa</name>
    <dbReference type="NCBI Taxonomy" id="2880"/>
    <lineage>
        <taxon>Eukaryota</taxon>
        <taxon>Sar</taxon>
        <taxon>Stramenopiles</taxon>
        <taxon>Ochrophyta</taxon>
        <taxon>PX clade</taxon>
        <taxon>Phaeophyceae</taxon>
        <taxon>Ectocarpales</taxon>
        <taxon>Ectocarpaceae</taxon>
        <taxon>Ectocarpus</taxon>
    </lineage>
</organism>
<feature type="compositionally biased region" description="Pro residues" evidence="1">
    <location>
        <begin position="70"/>
        <end position="81"/>
    </location>
</feature>
<dbReference type="EMBL" id="FN647726">
    <property type="protein sequence ID" value="CBJ28410.1"/>
    <property type="molecule type" value="Genomic_DNA"/>
</dbReference>
<evidence type="ECO:0000256" key="1">
    <source>
        <dbReference type="SAM" id="MobiDB-lite"/>
    </source>
</evidence>
<dbReference type="InParanoid" id="D7FH32"/>
<keyword evidence="2" id="KW-0812">Transmembrane</keyword>
<name>D7FH32_ECTSI</name>
<keyword evidence="2" id="KW-0472">Membrane</keyword>
<evidence type="ECO:0000256" key="2">
    <source>
        <dbReference type="SAM" id="Phobius"/>
    </source>
</evidence>
<keyword evidence="4" id="KW-1185">Reference proteome</keyword>
<keyword evidence="2" id="KW-1133">Transmembrane helix</keyword>
<feature type="transmembrane region" description="Helical" evidence="2">
    <location>
        <begin position="397"/>
        <end position="414"/>
    </location>
</feature>
<accession>D7FH32</accession>
<dbReference type="EMBL" id="FN649752">
    <property type="protein sequence ID" value="CBJ28410.1"/>
    <property type="molecule type" value="Genomic_DNA"/>
</dbReference>
<evidence type="ECO:0000313" key="3">
    <source>
        <dbReference type="EMBL" id="CBJ28410.1"/>
    </source>
</evidence>
<dbReference type="OrthoDB" id="10384862at2759"/>
<proteinExistence type="predicted"/>
<dbReference type="AlphaFoldDB" id="D7FH32"/>
<feature type="compositionally biased region" description="Gly residues" evidence="1">
    <location>
        <begin position="1"/>
        <end position="15"/>
    </location>
</feature>
<protein>
    <submittedName>
        <fullName evidence="3">Uncharacterized protein</fullName>
    </submittedName>
</protein>